<feature type="non-terminal residue" evidence="2">
    <location>
        <position position="470"/>
    </location>
</feature>
<proteinExistence type="predicted"/>
<feature type="domain" description="Reverse transcriptase Ty1/copia-type" evidence="1">
    <location>
        <begin position="117"/>
        <end position="260"/>
    </location>
</feature>
<dbReference type="Proteomes" id="UP000320333">
    <property type="component" value="Unassembled WGS sequence"/>
</dbReference>
<keyword evidence="2" id="KW-0548">Nucleotidyltransferase</keyword>
<reference evidence="2 3" key="1">
    <citation type="journal article" date="2019" name="Sci. Rep.">
        <title>Comparative genomics of chytrid fungi reveal insights into the obligate biotrophic and pathogenic lifestyle of Synchytrium endobioticum.</title>
        <authorList>
            <person name="van de Vossenberg B.T.L.H."/>
            <person name="Warris S."/>
            <person name="Nguyen H.D.T."/>
            <person name="van Gent-Pelzer M.P.E."/>
            <person name="Joly D.L."/>
            <person name="van de Geest H.C."/>
            <person name="Bonants P.J.M."/>
            <person name="Smith D.S."/>
            <person name="Levesque C.A."/>
            <person name="van der Lee T.A.J."/>
        </authorList>
    </citation>
    <scope>NUCLEOTIDE SEQUENCE [LARGE SCALE GENOMIC DNA]</scope>
    <source>
        <strain evidence="2 3">CBS 675.73</strain>
    </source>
</reference>
<dbReference type="CDD" id="cd09272">
    <property type="entry name" value="RNase_HI_RT_Ty1"/>
    <property type="match status" value="1"/>
</dbReference>
<dbReference type="GO" id="GO:0003887">
    <property type="term" value="F:DNA-directed DNA polymerase activity"/>
    <property type="evidence" value="ECO:0007669"/>
    <property type="project" value="UniProtKB-KW"/>
</dbReference>
<evidence type="ECO:0000313" key="2">
    <source>
        <dbReference type="EMBL" id="TPX40061.1"/>
    </source>
</evidence>
<comment type="caution">
    <text evidence="2">The sequence shown here is derived from an EMBL/GenBank/DDBJ whole genome shotgun (WGS) entry which is preliminary data.</text>
</comment>
<organism evidence="2 3">
    <name type="scientific">Chytriomyces confervae</name>
    <dbReference type="NCBI Taxonomy" id="246404"/>
    <lineage>
        <taxon>Eukaryota</taxon>
        <taxon>Fungi</taxon>
        <taxon>Fungi incertae sedis</taxon>
        <taxon>Chytridiomycota</taxon>
        <taxon>Chytridiomycota incertae sedis</taxon>
        <taxon>Chytridiomycetes</taxon>
        <taxon>Chytridiales</taxon>
        <taxon>Chytriomycetaceae</taxon>
        <taxon>Chytriomyces</taxon>
    </lineage>
</organism>
<dbReference type="Pfam" id="PF07727">
    <property type="entry name" value="RVT_2"/>
    <property type="match status" value="1"/>
</dbReference>
<keyword evidence="2" id="KW-0808">Transferase</keyword>
<accession>A0A507CK24</accession>
<dbReference type="OrthoDB" id="2163007at2759"/>
<dbReference type="STRING" id="246404.A0A507CK24"/>
<dbReference type="SUPFAM" id="SSF56672">
    <property type="entry name" value="DNA/RNA polymerases"/>
    <property type="match status" value="1"/>
</dbReference>
<sequence length="470" mass="53533">MFHKLTKKRVQTQITGPIEELLDEYPNPIDTPPKGSISTVDLPDAPKSRKAMLLHPYRDYFLAAEKVELNAMNRKCVWKGGKYVKGRKLLRPKWIYSYKVDLDTKTVSRFKARLVTDIDTAYLNSDLDMVNYMSMPEGYSMNDQDGRQWNKHITATLIEQGFSRAKTDPCLFYKKGSKGFILLYVDDLIIMALTQGEVETIKSNLRKNFSIKELGEAKHILGMTIERVPGGIYLGQYNYAEEILSSMNMSDCDSKLTPMVEGWKHDPDSPKVSPEKNKTYHSCTMKVAYLANCTRPDISFTVNTLAQYQNDCREHDWNALIRVLRYIKGTWDHGLFYTKENGTSVATLHTNNTSYLDDPKWGSAIPQAYADASYAEDTGRKSRSGHVFMMANAAVTWFSKKQPVVALSSTEAEYYALSEAVKEALWVRQLLDEVGVKLNDPTTIHQDNMSTMAIALNPIQHQRVKHMDVK</sequence>
<dbReference type="InterPro" id="IPR013103">
    <property type="entry name" value="RVT_2"/>
</dbReference>
<evidence type="ECO:0000259" key="1">
    <source>
        <dbReference type="Pfam" id="PF07727"/>
    </source>
</evidence>
<gene>
    <name evidence="2" type="ORF">CcCBS67573_g10643</name>
</gene>
<dbReference type="PANTHER" id="PTHR11439:SF483">
    <property type="entry name" value="PEPTIDE SYNTHASE GLIP-LIKE, PUTATIVE (AFU_ORTHOLOGUE AFUA_3G12920)-RELATED"/>
    <property type="match status" value="1"/>
</dbReference>
<keyword evidence="2" id="KW-0239">DNA-directed DNA polymerase</keyword>
<keyword evidence="3" id="KW-1185">Reference proteome</keyword>
<dbReference type="PANTHER" id="PTHR11439">
    <property type="entry name" value="GAG-POL-RELATED RETROTRANSPOSON"/>
    <property type="match status" value="1"/>
</dbReference>
<protein>
    <submittedName>
        <fullName evidence="2">DNA-directed DNA polymerase</fullName>
    </submittedName>
</protein>
<dbReference type="InterPro" id="IPR043502">
    <property type="entry name" value="DNA/RNA_pol_sf"/>
</dbReference>
<name>A0A507CK24_9FUNG</name>
<dbReference type="AlphaFoldDB" id="A0A507CK24"/>
<dbReference type="EMBL" id="QEAP01001859">
    <property type="protein sequence ID" value="TPX40061.1"/>
    <property type="molecule type" value="Genomic_DNA"/>
</dbReference>
<evidence type="ECO:0000313" key="3">
    <source>
        <dbReference type="Proteomes" id="UP000320333"/>
    </source>
</evidence>